<sequence>MTPEHRMTGRGTMVLALLAALPLLAHIPPACAQAPAPPHSAYPDGTGDSLIDRLNAAQLSPNYRGQVYYPGQPIPPAQPLDLGHLPPDVPQIVPPPPVGERAPQPSMRPPGVPSALPPPAPACAATSSC</sequence>
<organism evidence="3 4">
    <name type="scientific">Gluconacetobacter johannae</name>
    <dbReference type="NCBI Taxonomy" id="112140"/>
    <lineage>
        <taxon>Bacteria</taxon>
        <taxon>Pseudomonadati</taxon>
        <taxon>Pseudomonadota</taxon>
        <taxon>Alphaproteobacteria</taxon>
        <taxon>Acetobacterales</taxon>
        <taxon>Acetobacteraceae</taxon>
        <taxon>Gluconacetobacter</taxon>
    </lineage>
</organism>
<keyword evidence="2" id="KW-0732">Signal</keyword>
<feature type="compositionally biased region" description="Pro residues" evidence="1">
    <location>
        <begin position="87"/>
        <end position="98"/>
    </location>
</feature>
<dbReference type="EMBL" id="JABEQH010000011">
    <property type="protein sequence ID" value="MBB2176125.1"/>
    <property type="molecule type" value="Genomic_DNA"/>
</dbReference>
<dbReference type="AlphaFoldDB" id="A0A7W4J7H3"/>
<gene>
    <name evidence="3" type="ORF">HLH21_09300</name>
</gene>
<feature type="signal peptide" evidence="2">
    <location>
        <begin position="1"/>
        <end position="32"/>
    </location>
</feature>
<comment type="caution">
    <text evidence="3">The sequence shown here is derived from an EMBL/GenBank/DDBJ whole genome shotgun (WGS) entry which is preliminary data.</text>
</comment>
<dbReference type="RefSeq" id="WP_182943576.1">
    <property type="nucleotide sequence ID" value="NZ_JABEQH010000011.1"/>
</dbReference>
<accession>A0A7W4J7H3</accession>
<feature type="region of interest" description="Disordered" evidence="1">
    <location>
        <begin position="65"/>
        <end position="129"/>
    </location>
</feature>
<evidence type="ECO:0000313" key="3">
    <source>
        <dbReference type="EMBL" id="MBB2176125.1"/>
    </source>
</evidence>
<feature type="chain" id="PRO_5031070357" evidence="2">
    <location>
        <begin position="33"/>
        <end position="129"/>
    </location>
</feature>
<protein>
    <submittedName>
        <fullName evidence="3">Uncharacterized protein</fullName>
    </submittedName>
</protein>
<evidence type="ECO:0000313" key="4">
    <source>
        <dbReference type="Proteomes" id="UP000561066"/>
    </source>
</evidence>
<reference evidence="3 4" key="1">
    <citation type="submission" date="2020-04" db="EMBL/GenBank/DDBJ databases">
        <title>Description of novel Gluconacetobacter.</title>
        <authorList>
            <person name="Sombolestani A."/>
        </authorList>
    </citation>
    <scope>NUCLEOTIDE SEQUENCE [LARGE SCALE GENOMIC DNA]</scope>
    <source>
        <strain evidence="3 4">LMG 21312</strain>
    </source>
</reference>
<evidence type="ECO:0000256" key="1">
    <source>
        <dbReference type="SAM" id="MobiDB-lite"/>
    </source>
</evidence>
<proteinExistence type="predicted"/>
<name>A0A7W4J7H3_9PROT</name>
<feature type="compositionally biased region" description="Pro residues" evidence="1">
    <location>
        <begin position="106"/>
        <end position="121"/>
    </location>
</feature>
<keyword evidence="4" id="KW-1185">Reference proteome</keyword>
<dbReference type="Proteomes" id="UP000561066">
    <property type="component" value="Unassembled WGS sequence"/>
</dbReference>
<evidence type="ECO:0000256" key="2">
    <source>
        <dbReference type="SAM" id="SignalP"/>
    </source>
</evidence>